<protein>
    <recommendedName>
        <fullName evidence="4">DUF456 domain-containing protein</fullName>
    </recommendedName>
</protein>
<evidence type="ECO:0008006" key="4">
    <source>
        <dbReference type="Google" id="ProtNLM"/>
    </source>
</evidence>
<dbReference type="InterPro" id="IPR007403">
    <property type="entry name" value="DUF456"/>
</dbReference>
<dbReference type="Proteomes" id="UP000051012">
    <property type="component" value="Unassembled WGS sequence"/>
</dbReference>
<comment type="caution">
    <text evidence="2">The sequence shown here is derived from an EMBL/GenBank/DDBJ whole genome shotgun (WGS) entry which is preliminary data.</text>
</comment>
<feature type="transmembrane region" description="Helical" evidence="1">
    <location>
        <begin position="80"/>
        <end position="99"/>
    </location>
</feature>
<feature type="transmembrane region" description="Helical" evidence="1">
    <location>
        <begin position="7"/>
        <end position="29"/>
    </location>
</feature>
<evidence type="ECO:0000313" key="2">
    <source>
        <dbReference type="EMBL" id="KPJ70597.1"/>
    </source>
</evidence>
<evidence type="ECO:0000256" key="1">
    <source>
        <dbReference type="SAM" id="Phobius"/>
    </source>
</evidence>
<dbReference type="PANTHER" id="PTHR39165">
    <property type="entry name" value="IG HYPOTHETICAL 17883"/>
    <property type="match status" value="1"/>
</dbReference>
<gene>
    <name evidence="2" type="ORF">AMJ52_09750</name>
</gene>
<dbReference type="AlphaFoldDB" id="A0A0S7Y781"/>
<reference evidence="2 3" key="1">
    <citation type="journal article" date="2015" name="Microbiome">
        <title>Genomic resolution of linkages in carbon, nitrogen, and sulfur cycling among widespread estuary sediment bacteria.</title>
        <authorList>
            <person name="Baker B.J."/>
            <person name="Lazar C.S."/>
            <person name="Teske A.P."/>
            <person name="Dick G.J."/>
        </authorList>
    </citation>
    <scope>NUCLEOTIDE SEQUENCE [LARGE SCALE GENOMIC DNA]</scope>
    <source>
        <strain evidence="2">DG_78</strain>
    </source>
</reference>
<dbReference type="Pfam" id="PF04306">
    <property type="entry name" value="DUF456"/>
    <property type="match status" value="1"/>
</dbReference>
<sequence>MVWYEILFFILALVIMLVGLIGIVLPILPGLPLIFGASLLFSIATGFKYIGTGTIIIFACLTLIGMIFDYVATSLGVKKMGGSTIGMIGAFIGMIVGLLIPGVGIFGFIIGAFIGAVVCELLIGKEAHNALKAGFGSFIGFLAGGVLRLVIGVVMVGVFFYQVLF</sequence>
<dbReference type="PANTHER" id="PTHR39165:SF1">
    <property type="entry name" value="DUF456 DOMAIN-CONTAINING PROTEIN"/>
    <property type="match status" value="1"/>
</dbReference>
<keyword evidence="1" id="KW-0812">Transmembrane</keyword>
<proteinExistence type="predicted"/>
<keyword evidence="1" id="KW-0472">Membrane</keyword>
<feature type="transmembrane region" description="Helical" evidence="1">
    <location>
        <begin position="135"/>
        <end position="161"/>
    </location>
</feature>
<keyword evidence="1" id="KW-1133">Transmembrane helix</keyword>
<organism evidence="2 3">
    <name type="scientific">candidate division TA06 bacterium DG_78</name>
    <dbReference type="NCBI Taxonomy" id="1703772"/>
    <lineage>
        <taxon>Bacteria</taxon>
        <taxon>Bacteria division TA06</taxon>
    </lineage>
</organism>
<feature type="transmembrane region" description="Helical" evidence="1">
    <location>
        <begin position="49"/>
        <end position="68"/>
    </location>
</feature>
<accession>A0A0S7Y781</accession>
<dbReference type="EMBL" id="LJNI01000168">
    <property type="protein sequence ID" value="KPJ70597.1"/>
    <property type="molecule type" value="Genomic_DNA"/>
</dbReference>
<evidence type="ECO:0000313" key="3">
    <source>
        <dbReference type="Proteomes" id="UP000051012"/>
    </source>
</evidence>
<name>A0A0S7Y781_UNCT6</name>